<dbReference type="PANTHER" id="PTHR31690">
    <property type="entry name" value="FUCOSE MUTAROTASE"/>
    <property type="match status" value="1"/>
</dbReference>
<dbReference type="GO" id="GO:0036373">
    <property type="term" value="F:L-fucose mutarotase activity"/>
    <property type="evidence" value="ECO:0007669"/>
    <property type="project" value="UniProtKB-EC"/>
</dbReference>
<organism evidence="4 5">
    <name type="scientific">Trueperella pyogenes</name>
    <dbReference type="NCBI Taxonomy" id="1661"/>
    <lineage>
        <taxon>Bacteria</taxon>
        <taxon>Bacillati</taxon>
        <taxon>Actinomycetota</taxon>
        <taxon>Actinomycetes</taxon>
        <taxon>Actinomycetales</taxon>
        <taxon>Actinomycetaceae</taxon>
        <taxon>Trueperella</taxon>
    </lineage>
</organism>
<dbReference type="InterPro" id="IPR050443">
    <property type="entry name" value="RbsD/FucU_mutarotase"/>
</dbReference>
<dbReference type="Gene3D" id="3.40.1650.10">
    <property type="entry name" value="RbsD-like domain"/>
    <property type="match status" value="1"/>
</dbReference>
<dbReference type="InterPro" id="IPR007721">
    <property type="entry name" value="RbsD_FucU"/>
</dbReference>
<dbReference type="GO" id="GO:0006004">
    <property type="term" value="P:fucose metabolic process"/>
    <property type="evidence" value="ECO:0007669"/>
    <property type="project" value="TreeGrafter"/>
</dbReference>
<sequence>MLKGISPKISPSLLNILARMGHGDEIVLGDANFPGEKYNTRVCRADGVGIPELLDGVLALFPLDRYSQWQIGLMQTVGDDPRPPVWESYADVIARHEGSYETRHFERYEFYEQARGAFAVVITGETALYGNIILKKGVIC</sequence>
<protein>
    <submittedName>
        <fullName evidence="4">Fucose isomerase</fullName>
    </submittedName>
</protein>
<dbReference type="RefSeq" id="WP_039662204.1">
    <property type="nucleotide sequence ID" value="NZ_CP012649.1"/>
</dbReference>
<dbReference type="InterPro" id="IPR023750">
    <property type="entry name" value="RbsD-like_sf"/>
</dbReference>
<comment type="catalytic activity">
    <reaction evidence="3">
        <text>alpha-L-fucose = beta-L-fucose</text>
        <dbReference type="Rhea" id="RHEA:25580"/>
        <dbReference type="ChEBI" id="CHEBI:42548"/>
        <dbReference type="ChEBI" id="CHEBI:42589"/>
        <dbReference type="EC" id="5.1.3.29"/>
    </reaction>
</comment>
<dbReference type="Proteomes" id="UP000275951">
    <property type="component" value="Chromosome"/>
</dbReference>
<evidence type="ECO:0000313" key="4">
    <source>
        <dbReference type="EMBL" id="AZR06253.1"/>
    </source>
</evidence>
<evidence type="ECO:0000256" key="2">
    <source>
        <dbReference type="ARBA" id="ARBA00023235"/>
    </source>
</evidence>
<dbReference type="Pfam" id="PF05025">
    <property type="entry name" value="RbsD_FucU"/>
    <property type="match status" value="1"/>
</dbReference>
<comment type="catalytic activity">
    <reaction evidence="1">
        <text>beta-D-ribopyranose = beta-D-ribofuranose</text>
        <dbReference type="Rhea" id="RHEA:25432"/>
        <dbReference type="ChEBI" id="CHEBI:27476"/>
        <dbReference type="ChEBI" id="CHEBI:47002"/>
        <dbReference type="EC" id="5.4.99.62"/>
    </reaction>
</comment>
<dbReference type="PANTHER" id="PTHR31690:SF4">
    <property type="entry name" value="FUCOSE MUTAROTASE"/>
    <property type="match status" value="1"/>
</dbReference>
<dbReference type="SUPFAM" id="SSF102546">
    <property type="entry name" value="RbsD-like"/>
    <property type="match status" value="1"/>
</dbReference>
<evidence type="ECO:0000313" key="5">
    <source>
        <dbReference type="Proteomes" id="UP000275951"/>
    </source>
</evidence>
<accession>A0A380MA43</accession>
<reference evidence="4 5" key="1">
    <citation type="submission" date="2018-11" db="EMBL/GenBank/DDBJ databases">
        <title>Multidrug-resistant genes are associated with an 42-kb island TGI1 carrying a complex class 1 integron in a Trueperella pyogenes.</title>
        <authorList>
            <person name="Dong W."/>
        </authorList>
    </citation>
    <scope>NUCLEOTIDE SEQUENCE [LARGE SCALE GENOMIC DNA]</scope>
    <source>
        <strain evidence="4 5">TP4</strain>
    </source>
</reference>
<evidence type="ECO:0000256" key="1">
    <source>
        <dbReference type="ARBA" id="ARBA00000223"/>
    </source>
</evidence>
<proteinExistence type="predicted"/>
<dbReference type="GO" id="GO:0062193">
    <property type="term" value="F:D-ribose pyranase activity"/>
    <property type="evidence" value="ECO:0007669"/>
    <property type="project" value="UniProtKB-EC"/>
</dbReference>
<dbReference type="EMBL" id="CP033905">
    <property type="protein sequence ID" value="AZR06253.1"/>
    <property type="molecule type" value="Genomic_DNA"/>
</dbReference>
<evidence type="ECO:0000256" key="3">
    <source>
        <dbReference type="ARBA" id="ARBA00036324"/>
    </source>
</evidence>
<dbReference type="GO" id="GO:0042806">
    <property type="term" value="F:fucose binding"/>
    <property type="evidence" value="ECO:0007669"/>
    <property type="project" value="TreeGrafter"/>
</dbReference>
<name>A0A380MA43_9ACTO</name>
<dbReference type="OrthoDB" id="9805009at2"/>
<gene>
    <name evidence="4" type="ORF">EBQ10_02390</name>
</gene>
<keyword evidence="2 4" id="KW-0413">Isomerase</keyword>
<dbReference type="AlphaFoldDB" id="A0A380MA43"/>
<dbReference type="GeneID" id="97531853"/>